<comment type="caution">
    <text evidence="1">The sequence shown here is derived from an EMBL/GenBank/DDBJ whole genome shotgun (WGS) entry which is preliminary data.</text>
</comment>
<evidence type="ECO:0000313" key="1">
    <source>
        <dbReference type="EMBL" id="RNL78697.1"/>
    </source>
</evidence>
<dbReference type="OrthoDB" id="3773711at2"/>
<dbReference type="Proteomes" id="UP000277094">
    <property type="component" value="Unassembled WGS sequence"/>
</dbReference>
<evidence type="ECO:0000313" key="2">
    <source>
        <dbReference type="Proteomes" id="UP000277094"/>
    </source>
</evidence>
<dbReference type="EMBL" id="RJSG01000002">
    <property type="protein sequence ID" value="RNL78697.1"/>
    <property type="molecule type" value="Genomic_DNA"/>
</dbReference>
<proteinExistence type="predicted"/>
<reference evidence="1 2" key="1">
    <citation type="submission" date="2018-11" db="EMBL/GenBank/DDBJ databases">
        <authorList>
            <person name="Li F."/>
        </authorList>
    </citation>
    <scope>NUCLEOTIDE SEQUENCE [LARGE SCALE GENOMIC DNA]</scope>
    <source>
        <strain evidence="1 2">KIS18-7</strain>
    </source>
</reference>
<keyword evidence="2" id="KW-1185">Reference proteome</keyword>
<accession>A0A3N0DST4</accession>
<organism evidence="1 2">
    <name type="scientific">Nocardioides marmorisolisilvae</name>
    <dbReference type="NCBI Taxonomy" id="1542737"/>
    <lineage>
        <taxon>Bacteria</taxon>
        <taxon>Bacillati</taxon>
        <taxon>Actinomycetota</taxon>
        <taxon>Actinomycetes</taxon>
        <taxon>Propionibacteriales</taxon>
        <taxon>Nocardioidaceae</taxon>
        <taxon>Nocardioides</taxon>
    </lineage>
</organism>
<name>A0A3N0DST4_9ACTN</name>
<gene>
    <name evidence="1" type="ORF">EFL95_06335</name>
</gene>
<protein>
    <submittedName>
        <fullName evidence="1">Uncharacterized protein</fullName>
    </submittedName>
</protein>
<dbReference type="RefSeq" id="WP_123233198.1">
    <property type="nucleotide sequence ID" value="NZ_RJSG01000002.1"/>
</dbReference>
<dbReference type="AlphaFoldDB" id="A0A3N0DST4"/>
<sequence>MTWNAFHHRGEILQTVIDAADARLDGELPMNLPGVSETFHSELDLIGALSIKWHARLSGNIERELMHQPLDIEAAIITAWRKTSAEAPGIRMIIDRYTESPSDPEMAAALTRAQEKEWLKLASASGLSNDESVAAARAGERVSNKARAGAPVAAVQTVDTVGSPSLVDRIRAVLAA</sequence>